<evidence type="ECO:0000256" key="1">
    <source>
        <dbReference type="SAM" id="Phobius"/>
    </source>
</evidence>
<feature type="transmembrane region" description="Helical" evidence="1">
    <location>
        <begin position="442"/>
        <end position="462"/>
    </location>
</feature>
<proteinExistence type="predicted"/>
<keyword evidence="1" id="KW-0812">Transmembrane</keyword>
<feature type="transmembrane region" description="Helical" evidence="1">
    <location>
        <begin position="223"/>
        <end position="239"/>
    </location>
</feature>
<feature type="transmembrane region" description="Helical" evidence="1">
    <location>
        <begin position="147"/>
        <end position="167"/>
    </location>
</feature>
<gene>
    <name evidence="2" type="ORF">H9631_04125</name>
</gene>
<feature type="transmembrane region" description="Helical" evidence="1">
    <location>
        <begin position="33"/>
        <end position="51"/>
    </location>
</feature>
<feature type="transmembrane region" description="Helical" evidence="1">
    <location>
        <begin position="63"/>
        <end position="83"/>
    </location>
</feature>
<feature type="transmembrane region" description="Helical" evidence="1">
    <location>
        <begin position="187"/>
        <end position="211"/>
    </location>
</feature>
<feature type="transmembrane region" description="Helical" evidence="1">
    <location>
        <begin position="103"/>
        <end position="122"/>
    </location>
</feature>
<name>A0ABR8VHK9_9BACI</name>
<dbReference type="Proteomes" id="UP000648182">
    <property type="component" value="Unassembled WGS sequence"/>
</dbReference>
<dbReference type="EMBL" id="JACSPV010000005">
    <property type="protein sequence ID" value="MBD8004259.1"/>
    <property type="molecule type" value="Genomic_DNA"/>
</dbReference>
<evidence type="ECO:0000313" key="3">
    <source>
        <dbReference type="Proteomes" id="UP000648182"/>
    </source>
</evidence>
<comment type="caution">
    <text evidence="2">The sequence shown here is derived from an EMBL/GenBank/DDBJ whole genome shotgun (WGS) entry which is preliminary data.</text>
</comment>
<feature type="transmembrane region" description="Helical" evidence="1">
    <location>
        <begin position="389"/>
        <end position="411"/>
    </location>
</feature>
<sequence length="468" mass="53883">MNYSMSYFILRVAVLIPSVITTFLLLADTYKPRGMELFPLVPLVFGVSYFFNTRMSKHIFNNIGLLGLNITMIIRYLVTPLFMWYEGYYVHLGASLNSHEYKIATFLMLLEIIVIMFVFRLFSEKYYEGINRDSTFNKSLKINTNHIFITSLFLMFSLLIIIRFPALLDRYSFVFTASEFTKSDLNIPFGSLLMTIAQFGLLLFALSILNFLYHRYLIKGAKSLIYISMFVVILTSSFIVGTSRFSIVVPMVAGMYLITRLYPSHKKNIYIFFGIVISFLVLLTTLIKQFGLNLLTKVNNSTNTGLDTVSSNLQLYFSGIHNVAVSVKARDLFKDSIDFSTIYSDLFSSVALLSEKFHSNFGGMRMFNYSFYNHTNSTDQILPMIGQGYLYFGFVFSPILVILFMWLMMFFDKKSREANTVFEVYIFAYASVRLGLFMMGNAINLTSFMINTVLLLLIIIRLNKKIVL</sequence>
<evidence type="ECO:0000313" key="2">
    <source>
        <dbReference type="EMBL" id="MBD8004259.1"/>
    </source>
</evidence>
<feature type="transmembrane region" description="Helical" evidence="1">
    <location>
        <begin position="269"/>
        <end position="287"/>
    </location>
</feature>
<keyword evidence="1" id="KW-0472">Membrane</keyword>
<protein>
    <recommendedName>
        <fullName evidence="4">Oligosaccharide repeat unit polymerase</fullName>
    </recommendedName>
</protein>
<feature type="transmembrane region" description="Helical" evidence="1">
    <location>
        <begin position="7"/>
        <end position="27"/>
    </location>
</feature>
<dbReference type="RefSeq" id="WP_191810217.1">
    <property type="nucleotide sequence ID" value="NZ_JACSPV010000005.1"/>
</dbReference>
<evidence type="ECO:0008006" key="4">
    <source>
        <dbReference type="Google" id="ProtNLM"/>
    </source>
</evidence>
<accession>A0ABR8VHK9</accession>
<reference evidence="2 3" key="1">
    <citation type="submission" date="2020-08" db="EMBL/GenBank/DDBJ databases">
        <title>A Genomic Blueprint of the Chicken Gut Microbiome.</title>
        <authorList>
            <person name="Gilroy R."/>
            <person name="Ravi A."/>
            <person name="Getino M."/>
            <person name="Pursley I."/>
            <person name="Horton D.L."/>
            <person name="Alikhan N.-F."/>
            <person name="Baker D."/>
            <person name="Gharbi K."/>
            <person name="Hall N."/>
            <person name="Watson M."/>
            <person name="Adriaenssens E.M."/>
            <person name="Foster-Nyarko E."/>
            <person name="Jarju S."/>
            <person name="Secka A."/>
            <person name="Antonio M."/>
            <person name="Oren A."/>
            <person name="Chaudhuri R."/>
            <person name="La Ragione R.M."/>
            <person name="Hildebrand F."/>
            <person name="Pallen M.J."/>
        </authorList>
    </citation>
    <scope>NUCLEOTIDE SEQUENCE [LARGE SCALE GENOMIC DNA]</scope>
    <source>
        <strain evidence="2 3">Sa1BUA2</strain>
    </source>
</reference>
<organism evidence="2 3">
    <name type="scientific">Bacillus norwichensis</name>
    <dbReference type="NCBI Taxonomy" id="2762217"/>
    <lineage>
        <taxon>Bacteria</taxon>
        <taxon>Bacillati</taxon>
        <taxon>Bacillota</taxon>
        <taxon>Bacilli</taxon>
        <taxon>Bacillales</taxon>
        <taxon>Bacillaceae</taxon>
        <taxon>Bacillus</taxon>
    </lineage>
</organism>
<keyword evidence="1" id="KW-1133">Transmembrane helix</keyword>
<keyword evidence="3" id="KW-1185">Reference proteome</keyword>